<keyword evidence="2" id="KW-1185">Reference proteome</keyword>
<accession>A0A2G5TQE5</accession>
<organism evidence="1 2">
    <name type="scientific">Caenorhabditis nigoni</name>
    <dbReference type="NCBI Taxonomy" id="1611254"/>
    <lineage>
        <taxon>Eukaryota</taxon>
        <taxon>Metazoa</taxon>
        <taxon>Ecdysozoa</taxon>
        <taxon>Nematoda</taxon>
        <taxon>Chromadorea</taxon>
        <taxon>Rhabditida</taxon>
        <taxon>Rhabditina</taxon>
        <taxon>Rhabditomorpha</taxon>
        <taxon>Rhabditoidea</taxon>
        <taxon>Rhabditidae</taxon>
        <taxon>Peloderinae</taxon>
        <taxon>Caenorhabditis</taxon>
    </lineage>
</organism>
<comment type="caution">
    <text evidence="1">The sequence shown here is derived from an EMBL/GenBank/DDBJ whole genome shotgun (WGS) entry which is preliminary data.</text>
</comment>
<reference evidence="2" key="1">
    <citation type="submission" date="2017-10" db="EMBL/GenBank/DDBJ databases">
        <title>Rapid genome shrinkage in a self-fertile nematode reveals novel sperm competition proteins.</title>
        <authorList>
            <person name="Yin D."/>
            <person name="Schwarz E.M."/>
            <person name="Thomas C.G."/>
            <person name="Felde R.L."/>
            <person name="Korf I.F."/>
            <person name="Cutter A.D."/>
            <person name="Schartner C.M."/>
            <person name="Ralston E.J."/>
            <person name="Meyer B.J."/>
            <person name="Haag E.S."/>
        </authorList>
    </citation>
    <scope>NUCLEOTIDE SEQUENCE [LARGE SCALE GENOMIC DNA]</scope>
    <source>
        <strain evidence="2">JU1422</strain>
    </source>
</reference>
<gene>
    <name evidence="1" type="primary">Cnig_chr_V.g21052</name>
    <name evidence="1" type="ORF">B9Z55_021052</name>
</gene>
<sequence length="68" mass="7659">MIKNAILKMSSYSRMKKFKPVAKIQYLVTDAISSKDSGQFSTISLALEISLKVFYQKGKLENTVNVVK</sequence>
<dbReference type="EMBL" id="PDUG01000005">
    <property type="protein sequence ID" value="PIC29494.1"/>
    <property type="molecule type" value="Genomic_DNA"/>
</dbReference>
<protein>
    <submittedName>
        <fullName evidence="1">Uncharacterized protein</fullName>
    </submittedName>
</protein>
<evidence type="ECO:0000313" key="1">
    <source>
        <dbReference type="EMBL" id="PIC29494.1"/>
    </source>
</evidence>
<evidence type="ECO:0000313" key="2">
    <source>
        <dbReference type="Proteomes" id="UP000230233"/>
    </source>
</evidence>
<name>A0A2G5TQE5_9PELO</name>
<proteinExistence type="predicted"/>
<dbReference type="Proteomes" id="UP000230233">
    <property type="component" value="Chromosome V"/>
</dbReference>
<dbReference type="AlphaFoldDB" id="A0A2G5TQE5"/>